<evidence type="ECO:0000256" key="4">
    <source>
        <dbReference type="ARBA" id="ARBA00022984"/>
    </source>
</evidence>
<dbReference type="PANTHER" id="PTHR21198">
    <property type="entry name" value="GLUTAMATE RACEMASE"/>
    <property type="match status" value="1"/>
</dbReference>
<comment type="pathway">
    <text evidence="7">Cell wall biogenesis; peptidoglycan biosynthesis.</text>
</comment>
<dbReference type="EC" id="5.1.1.3" evidence="2 7"/>
<dbReference type="FunFam" id="3.40.50.1860:FF:000001">
    <property type="entry name" value="Glutamate racemase"/>
    <property type="match status" value="1"/>
</dbReference>
<keyword evidence="6 7" id="KW-0961">Cell wall biogenesis/degradation</keyword>
<dbReference type="Pfam" id="PF01177">
    <property type="entry name" value="Asp_Glu_race"/>
    <property type="match status" value="1"/>
</dbReference>
<evidence type="ECO:0000256" key="2">
    <source>
        <dbReference type="ARBA" id="ARBA00013090"/>
    </source>
</evidence>
<evidence type="ECO:0000313" key="9">
    <source>
        <dbReference type="Proteomes" id="UP000229757"/>
    </source>
</evidence>
<dbReference type="InterPro" id="IPR015942">
    <property type="entry name" value="Asp/Glu/hydantoin_racemase"/>
</dbReference>
<feature type="binding site" evidence="7">
    <location>
        <begin position="177"/>
        <end position="178"/>
    </location>
    <ligand>
        <name>substrate</name>
    </ligand>
</feature>
<evidence type="ECO:0000256" key="1">
    <source>
        <dbReference type="ARBA" id="ARBA00001602"/>
    </source>
</evidence>
<protein>
    <recommendedName>
        <fullName evidence="2 7">Glutamate racemase</fullName>
        <ecNumber evidence="2 7">5.1.1.3</ecNumber>
    </recommendedName>
</protein>
<feature type="active site" description="Proton donor/acceptor" evidence="7">
    <location>
        <position position="176"/>
    </location>
</feature>
<dbReference type="Proteomes" id="UP000229757">
    <property type="component" value="Chromosome"/>
</dbReference>
<evidence type="ECO:0000256" key="7">
    <source>
        <dbReference type="HAMAP-Rule" id="MF_00258"/>
    </source>
</evidence>
<dbReference type="SUPFAM" id="SSF53681">
    <property type="entry name" value="Aspartate/glutamate racemase"/>
    <property type="match status" value="2"/>
</dbReference>
<dbReference type="Gene3D" id="3.40.50.1860">
    <property type="match status" value="2"/>
</dbReference>
<dbReference type="GO" id="GO:0008881">
    <property type="term" value="F:glutamate racemase activity"/>
    <property type="evidence" value="ECO:0007669"/>
    <property type="project" value="UniProtKB-UniRule"/>
</dbReference>
<dbReference type="InterPro" id="IPR018187">
    <property type="entry name" value="Asp/Glu_racemase_AS_1"/>
</dbReference>
<comment type="function">
    <text evidence="7">Provides the (R)-glutamate required for cell wall biosynthesis.</text>
</comment>
<dbReference type="PROSITE" id="PS00923">
    <property type="entry name" value="ASP_GLU_RACEMASE_1"/>
    <property type="match status" value="1"/>
</dbReference>
<dbReference type="EMBL" id="CP011797">
    <property type="protein sequence ID" value="ATX77243.1"/>
    <property type="molecule type" value="Genomic_DNA"/>
</dbReference>
<feature type="active site" description="Proton donor/acceptor" evidence="7">
    <location>
        <position position="69"/>
    </location>
</feature>
<reference evidence="8 9" key="1">
    <citation type="journal article" date="2017" name="Environ. Microbiol.">
        <title>Genomic and physiological analyses of 'Reinekea forsetii' reveal a versatile opportunistic lifestyle during spring algae blooms.</title>
        <authorList>
            <person name="Avci B."/>
            <person name="Hahnke R.L."/>
            <person name="Chafee M."/>
            <person name="Fischer T."/>
            <person name="Gruber-Vodicka H."/>
            <person name="Tegetmeyer H.E."/>
            <person name="Harder J."/>
            <person name="Fuchs B.M."/>
            <person name="Amann R.I."/>
            <person name="Teeling H."/>
        </authorList>
    </citation>
    <scope>NUCLEOTIDE SEQUENCE [LARGE SCALE GENOMIC DNA]</scope>
    <source>
        <strain evidence="8 9">Hel1_31_D35</strain>
    </source>
</reference>
<sequence>MIGVFDSGVGGLTVLSQIRAQLPDSPILYLADQAHAPYGDLTQARVIERSRLISQWLQTQGCTLVVVACNTATALAIDALRASFDIPIVGVEPGIKPAAIQSLSQRIGILATANTVASDRYLRLLERVLPDIDILSQGCAGLADAIEQQSADLDQLLRRYCQPLIDQGVDQIVLGCTHYPLVKERIARLVGPQVTIVDTSGAIALEVKRRYPQDLAGPQVGAPIRLYTTGSAAEFDRLVCAYPLLAWLSGLASHELSLPERGGLVG</sequence>
<name>A0A2K8KR92_9GAMM</name>
<dbReference type="PANTHER" id="PTHR21198:SF2">
    <property type="entry name" value="GLUTAMATE RACEMASE"/>
    <property type="match status" value="1"/>
</dbReference>
<dbReference type="OrthoDB" id="9801055at2"/>
<dbReference type="UniPathway" id="UPA00219"/>
<keyword evidence="5 7" id="KW-0413">Isomerase</keyword>
<comment type="similarity">
    <text evidence="7">Belongs to the aspartate/glutamate racemases family.</text>
</comment>
<dbReference type="GO" id="GO:0009252">
    <property type="term" value="P:peptidoglycan biosynthetic process"/>
    <property type="evidence" value="ECO:0007669"/>
    <property type="project" value="UniProtKB-UniRule"/>
</dbReference>
<evidence type="ECO:0000313" key="8">
    <source>
        <dbReference type="EMBL" id="ATX77243.1"/>
    </source>
</evidence>
<dbReference type="PROSITE" id="PS00924">
    <property type="entry name" value="ASP_GLU_RACEMASE_2"/>
    <property type="match status" value="1"/>
</dbReference>
<dbReference type="KEGG" id="rfo:REIFOR_02109"/>
<feature type="binding site" evidence="7">
    <location>
        <begin position="38"/>
        <end position="39"/>
    </location>
    <ligand>
        <name>substrate</name>
    </ligand>
</feature>
<evidence type="ECO:0000256" key="6">
    <source>
        <dbReference type="ARBA" id="ARBA00023316"/>
    </source>
</evidence>
<evidence type="ECO:0000256" key="3">
    <source>
        <dbReference type="ARBA" id="ARBA00022960"/>
    </source>
</evidence>
<dbReference type="GO" id="GO:0008360">
    <property type="term" value="P:regulation of cell shape"/>
    <property type="evidence" value="ECO:0007669"/>
    <property type="project" value="UniProtKB-KW"/>
</dbReference>
<dbReference type="AlphaFoldDB" id="A0A2K8KR92"/>
<dbReference type="InterPro" id="IPR004391">
    <property type="entry name" value="Glu_race"/>
</dbReference>
<comment type="catalytic activity">
    <reaction evidence="1 7">
        <text>L-glutamate = D-glutamate</text>
        <dbReference type="Rhea" id="RHEA:12813"/>
        <dbReference type="ChEBI" id="CHEBI:29985"/>
        <dbReference type="ChEBI" id="CHEBI:29986"/>
        <dbReference type="EC" id="5.1.1.3"/>
    </reaction>
</comment>
<keyword evidence="4 7" id="KW-0573">Peptidoglycan synthesis</keyword>
<dbReference type="NCBIfam" id="TIGR00067">
    <property type="entry name" value="glut_race"/>
    <property type="match status" value="1"/>
</dbReference>
<proteinExistence type="inferred from homology"/>
<evidence type="ECO:0000256" key="5">
    <source>
        <dbReference type="ARBA" id="ARBA00023235"/>
    </source>
</evidence>
<feature type="binding site" evidence="7">
    <location>
        <begin position="70"/>
        <end position="71"/>
    </location>
    <ligand>
        <name>substrate</name>
    </ligand>
</feature>
<gene>
    <name evidence="7" type="primary">murI</name>
    <name evidence="8" type="ORF">REIFOR_02109</name>
</gene>
<organism evidence="8 9">
    <name type="scientific">Reinekea forsetii</name>
    <dbReference type="NCBI Taxonomy" id="1336806"/>
    <lineage>
        <taxon>Bacteria</taxon>
        <taxon>Pseudomonadati</taxon>
        <taxon>Pseudomonadota</taxon>
        <taxon>Gammaproteobacteria</taxon>
        <taxon>Oceanospirillales</taxon>
        <taxon>Saccharospirillaceae</taxon>
        <taxon>Reinekea</taxon>
    </lineage>
</organism>
<keyword evidence="3 7" id="KW-0133">Cell shape</keyword>
<dbReference type="HAMAP" id="MF_00258">
    <property type="entry name" value="Glu_racemase"/>
    <property type="match status" value="1"/>
</dbReference>
<dbReference type="InterPro" id="IPR033134">
    <property type="entry name" value="Asp/Glu_racemase_AS_2"/>
</dbReference>
<dbReference type="RefSeq" id="WP_100257517.1">
    <property type="nucleotide sequence ID" value="NZ_CP011797.1"/>
</dbReference>
<accession>A0A2K8KR92</accession>
<feature type="binding site" evidence="7">
    <location>
        <begin position="6"/>
        <end position="7"/>
    </location>
    <ligand>
        <name>substrate</name>
    </ligand>
</feature>
<dbReference type="InterPro" id="IPR001920">
    <property type="entry name" value="Asp/Glu_race"/>
</dbReference>
<dbReference type="GO" id="GO:0071555">
    <property type="term" value="P:cell wall organization"/>
    <property type="evidence" value="ECO:0007669"/>
    <property type="project" value="UniProtKB-KW"/>
</dbReference>
<keyword evidence="9" id="KW-1185">Reference proteome</keyword>